<dbReference type="KEGG" id="mgg:MPLG2_3234"/>
<accession>A0A2N9JJN0</accession>
<dbReference type="InterPro" id="IPR023214">
    <property type="entry name" value="HAD_sf"/>
</dbReference>
<dbReference type="PRINTS" id="PR00413">
    <property type="entry name" value="HADHALOGNASE"/>
</dbReference>
<dbReference type="SFLD" id="SFLDS00003">
    <property type="entry name" value="Haloacid_Dehalogenase"/>
    <property type="match status" value="1"/>
</dbReference>
<dbReference type="InterPro" id="IPR036412">
    <property type="entry name" value="HAD-like_sf"/>
</dbReference>
<reference evidence="1 2" key="1">
    <citation type="submission" date="2018-02" db="EMBL/GenBank/DDBJ databases">
        <authorList>
            <person name="Cohen D.B."/>
            <person name="Kent A.D."/>
        </authorList>
    </citation>
    <scope>NUCLEOTIDE SEQUENCE [LARGE SCALE GENOMIC DNA]</scope>
    <source>
        <strain evidence="1">1</strain>
    </source>
</reference>
<evidence type="ECO:0000313" key="1">
    <source>
        <dbReference type="EMBL" id="SPD88264.1"/>
    </source>
</evidence>
<protein>
    <submittedName>
        <fullName evidence="1">Uncharacterized protein</fullName>
    </submittedName>
</protein>
<evidence type="ECO:0000313" key="2">
    <source>
        <dbReference type="Proteomes" id="UP000238164"/>
    </source>
</evidence>
<dbReference type="Gene3D" id="3.40.50.1000">
    <property type="entry name" value="HAD superfamily/HAD-like"/>
    <property type="match status" value="1"/>
</dbReference>
<organism evidence="1 2">
    <name type="scientific">Micropruina glycogenica</name>
    <dbReference type="NCBI Taxonomy" id="75385"/>
    <lineage>
        <taxon>Bacteria</taxon>
        <taxon>Bacillati</taxon>
        <taxon>Actinomycetota</taxon>
        <taxon>Actinomycetes</taxon>
        <taxon>Propionibacteriales</taxon>
        <taxon>Nocardioidaceae</taxon>
        <taxon>Micropruina</taxon>
    </lineage>
</organism>
<dbReference type="AlphaFoldDB" id="A0A2N9JJN0"/>
<dbReference type="PANTHER" id="PTHR43611">
    <property type="entry name" value="ALPHA-D-GLUCOSE 1-PHOSPHATE PHOSPHATASE"/>
    <property type="match status" value="1"/>
</dbReference>
<proteinExistence type="predicted"/>
<dbReference type="Pfam" id="PF00702">
    <property type="entry name" value="Hydrolase"/>
    <property type="match status" value="1"/>
</dbReference>
<sequence>MTRMTAFTLTERLRSPETAWAELTQHPELLFGHGAPDLVPGRSYAAISLRGSSGSGTIDDVQPGRLEFTWGGADWPQPGRFVVFVGPELVIDARAIPDTDARAARQHWQHLLTAATNYLNSANPPEDTPVAAVLFDADGVLQVPRPGWLDDFVRLGGPNFVVDAFTAEVQCLAGQGDLRPLLAELLERSGTGGTVDEVLTVWHDIVVNDEALALVARLRRQGLIVGLATNQQSYRGTHMREVLGFDEHFDQAFYSYEMGHAKPSPAYFEHIAATLHVPPEQIAFVDDAPPNVVGARAAGLRAALHRTSTGAAGLADDLRSLGLFL</sequence>
<dbReference type="SUPFAM" id="SSF56784">
    <property type="entry name" value="HAD-like"/>
    <property type="match status" value="1"/>
</dbReference>
<dbReference type="Proteomes" id="UP000238164">
    <property type="component" value="Chromosome 1"/>
</dbReference>
<name>A0A2N9JJN0_9ACTN</name>
<dbReference type="InterPro" id="IPR006439">
    <property type="entry name" value="HAD-SF_hydro_IA"/>
</dbReference>
<dbReference type="SFLD" id="SFLDG01129">
    <property type="entry name" value="C1.5:_HAD__Beta-PGM__Phosphata"/>
    <property type="match status" value="1"/>
</dbReference>
<dbReference type="NCBIfam" id="TIGR01509">
    <property type="entry name" value="HAD-SF-IA-v3"/>
    <property type="match status" value="1"/>
</dbReference>
<dbReference type="PANTHER" id="PTHR43611:SF3">
    <property type="entry name" value="FLAVIN MONONUCLEOTIDE HYDROLASE 1, CHLOROPLATIC"/>
    <property type="match status" value="1"/>
</dbReference>
<keyword evidence="2" id="KW-1185">Reference proteome</keyword>
<dbReference type="EMBL" id="LT985188">
    <property type="protein sequence ID" value="SPD88264.1"/>
    <property type="molecule type" value="Genomic_DNA"/>
</dbReference>
<gene>
    <name evidence="1" type="ORF">MPLG2_3234</name>
</gene>